<dbReference type="PANTHER" id="PTHR42748:SF30">
    <property type="entry name" value="NMRA-LIKE DOMAIN-CONTAINING PROTEIN"/>
    <property type="match status" value="1"/>
</dbReference>
<dbReference type="Pfam" id="PF05368">
    <property type="entry name" value="NmrA"/>
    <property type="match status" value="1"/>
</dbReference>
<sequence length="331" mass="36722">MSSSKFIVIVGATGNQGSSVASVFLEEPGWKVRALTRNTSSTKSQALAGRGAEVVQADIDTPATLSAAFEGANTIFAVSDFLGLYGDPANKDKVKPPLNVRAGVHETQQLKNNILSSMSDATKWSKGEYTHVYHFDSKAKAEVYGRETYPDLWAKTSIYQAGLYLSNYTLNGMSPPIKASIFEHTNNANIFKNSDGVVQFIVHMDPDVRLPFAAAEEDTEPLVKAPIQESAGKKLTRYQEWLISRELALKFTKATGMKAEVVTLPKGYFLPSILTELKAEVKDNMAYWNDFWYEGRDDPTVIHPRDLNTPPSLDTVEDYLKKYDWTKVFGS</sequence>
<evidence type="ECO:0000256" key="2">
    <source>
        <dbReference type="ARBA" id="ARBA00022857"/>
    </source>
</evidence>
<dbReference type="Proteomes" id="UP000465221">
    <property type="component" value="Unassembled WGS sequence"/>
</dbReference>
<proteinExistence type="inferred from homology"/>
<feature type="domain" description="NmrA-like" evidence="4">
    <location>
        <begin position="4"/>
        <end position="292"/>
    </location>
</feature>
<keyword evidence="3" id="KW-0560">Oxidoreductase</keyword>
<dbReference type="Gene3D" id="3.90.25.10">
    <property type="entry name" value="UDP-galactose 4-epimerase, domain 1"/>
    <property type="match status" value="1"/>
</dbReference>
<dbReference type="GO" id="GO:0016491">
    <property type="term" value="F:oxidoreductase activity"/>
    <property type="evidence" value="ECO:0007669"/>
    <property type="project" value="UniProtKB-KW"/>
</dbReference>
<name>A0A8H3S9I3_9EURO</name>
<evidence type="ECO:0000256" key="3">
    <source>
        <dbReference type="ARBA" id="ARBA00023002"/>
    </source>
</evidence>
<comment type="similarity">
    <text evidence="1">Belongs to the NmrA-type oxidoreductase family.</text>
</comment>
<organism evidence="5 6">
    <name type="scientific">Aspergillus udagawae</name>
    <dbReference type="NCBI Taxonomy" id="91492"/>
    <lineage>
        <taxon>Eukaryota</taxon>
        <taxon>Fungi</taxon>
        <taxon>Dikarya</taxon>
        <taxon>Ascomycota</taxon>
        <taxon>Pezizomycotina</taxon>
        <taxon>Eurotiomycetes</taxon>
        <taxon>Eurotiomycetidae</taxon>
        <taxon>Eurotiales</taxon>
        <taxon>Aspergillaceae</taxon>
        <taxon>Aspergillus</taxon>
        <taxon>Aspergillus subgen. Fumigati</taxon>
    </lineage>
</organism>
<dbReference type="InterPro" id="IPR036291">
    <property type="entry name" value="NAD(P)-bd_dom_sf"/>
</dbReference>
<comment type="caution">
    <text evidence="5">The sequence shown here is derived from an EMBL/GenBank/DDBJ whole genome shotgun (WGS) entry which is preliminary data.</text>
</comment>
<protein>
    <recommendedName>
        <fullName evidence="4">NmrA-like domain-containing protein</fullName>
    </recommendedName>
</protein>
<evidence type="ECO:0000259" key="4">
    <source>
        <dbReference type="Pfam" id="PF05368"/>
    </source>
</evidence>
<dbReference type="Gene3D" id="3.40.50.720">
    <property type="entry name" value="NAD(P)-binding Rossmann-like Domain"/>
    <property type="match status" value="1"/>
</dbReference>
<evidence type="ECO:0000256" key="1">
    <source>
        <dbReference type="ARBA" id="ARBA00006328"/>
    </source>
</evidence>
<dbReference type="GO" id="GO:0005634">
    <property type="term" value="C:nucleus"/>
    <property type="evidence" value="ECO:0007669"/>
    <property type="project" value="TreeGrafter"/>
</dbReference>
<reference evidence="5 6" key="1">
    <citation type="submission" date="2020-01" db="EMBL/GenBank/DDBJ databases">
        <title>Draft genome sequence of Aspergillus udagawae IFM 46972.</title>
        <authorList>
            <person name="Takahashi H."/>
            <person name="Yaguchi T."/>
        </authorList>
    </citation>
    <scope>NUCLEOTIDE SEQUENCE [LARGE SCALE GENOMIC DNA]</scope>
    <source>
        <strain evidence="5 6">IFM 46972</strain>
    </source>
</reference>
<evidence type="ECO:0000313" key="5">
    <source>
        <dbReference type="EMBL" id="GFF54228.1"/>
    </source>
</evidence>
<dbReference type="InterPro" id="IPR008030">
    <property type="entry name" value="NmrA-like"/>
</dbReference>
<keyword evidence="2" id="KW-0521">NADP</keyword>
<gene>
    <name evidence="5" type="ORF">IFM46972_09973</name>
</gene>
<dbReference type="PANTHER" id="PTHR42748">
    <property type="entry name" value="NITROGEN METABOLITE REPRESSION PROTEIN NMRA FAMILY MEMBER"/>
    <property type="match status" value="1"/>
</dbReference>
<dbReference type="InterPro" id="IPR051164">
    <property type="entry name" value="NmrA-like_oxidored"/>
</dbReference>
<evidence type="ECO:0000313" key="6">
    <source>
        <dbReference type="Proteomes" id="UP000465221"/>
    </source>
</evidence>
<dbReference type="EMBL" id="BLKC01000111">
    <property type="protein sequence ID" value="GFF54228.1"/>
    <property type="molecule type" value="Genomic_DNA"/>
</dbReference>
<dbReference type="AlphaFoldDB" id="A0A8H3S9I3"/>
<dbReference type="SUPFAM" id="SSF51735">
    <property type="entry name" value="NAD(P)-binding Rossmann-fold domains"/>
    <property type="match status" value="1"/>
</dbReference>
<accession>A0A8H3S9I3</accession>